<accession>A0A2I0A1T7</accession>
<dbReference type="AlphaFoldDB" id="A0A2I0A1T7"/>
<keyword evidence="1" id="KW-0812">Transmembrane</keyword>
<proteinExistence type="predicted"/>
<keyword evidence="1" id="KW-0472">Membrane</keyword>
<organism evidence="2 3">
    <name type="scientific">Apostasia shenzhenica</name>
    <dbReference type="NCBI Taxonomy" id="1088818"/>
    <lineage>
        <taxon>Eukaryota</taxon>
        <taxon>Viridiplantae</taxon>
        <taxon>Streptophyta</taxon>
        <taxon>Embryophyta</taxon>
        <taxon>Tracheophyta</taxon>
        <taxon>Spermatophyta</taxon>
        <taxon>Magnoliopsida</taxon>
        <taxon>Liliopsida</taxon>
        <taxon>Asparagales</taxon>
        <taxon>Orchidaceae</taxon>
        <taxon>Apostasioideae</taxon>
        <taxon>Apostasia</taxon>
    </lineage>
</organism>
<evidence type="ECO:0000313" key="2">
    <source>
        <dbReference type="EMBL" id="PKA49483.1"/>
    </source>
</evidence>
<protein>
    <submittedName>
        <fullName evidence="2">Uncharacterized protein</fullName>
    </submittedName>
</protein>
<name>A0A2I0A1T7_9ASPA</name>
<evidence type="ECO:0000313" key="3">
    <source>
        <dbReference type="Proteomes" id="UP000236161"/>
    </source>
</evidence>
<keyword evidence="3" id="KW-1185">Reference proteome</keyword>
<gene>
    <name evidence="2" type="ORF">AXF42_Ash004023</name>
</gene>
<evidence type="ECO:0000256" key="1">
    <source>
        <dbReference type="SAM" id="Phobius"/>
    </source>
</evidence>
<dbReference type="Proteomes" id="UP000236161">
    <property type="component" value="Unassembled WGS sequence"/>
</dbReference>
<sequence length="156" mass="16799">MATLAGCWVKFFLDEPGGSSLTLPWPPLLAGLTSSLGFEASYFLLLVIVIHGPMDSKLQESCWLNCHEGGCCPLSCIAIRACPALICRLLLESSGPSSQHSIPPHNSRPWCYPALLECCATAPHLKHTTEIASSSSGWKNFPFGLFIQTPGQAIMP</sequence>
<keyword evidence="1" id="KW-1133">Transmembrane helix</keyword>
<dbReference type="EMBL" id="KZ452037">
    <property type="protein sequence ID" value="PKA49483.1"/>
    <property type="molecule type" value="Genomic_DNA"/>
</dbReference>
<reference evidence="2 3" key="1">
    <citation type="journal article" date="2017" name="Nature">
        <title>The Apostasia genome and the evolution of orchids.</title>
        <authorList>
            <person name="Zhang G.Q."/>
            <person name="Liu K.W."/>
            <person name="Li Z."/>
            <person name="Lohaus R."/>
            <person name="Hsiao Y.Y."/>
            <person name="Niu S.C."/>
            <person name="Wang J.Y."/>
            <person name="Lin Y.C."/>
            <person name="Xu Q."/>
            <person name="Chen L.J."/>
            <person name="Yoshida K."/>
            <person name="Fujiwara S."/>
            <person name="Wang Z.W."/>
            <person name="Zhang Y.Q."/>
            <person name="Mitsuda N."/>
            <person name="Wang M."/>
            <person name="Liu G.H."/>
            <person name="Pecoraro L."/>
            <person name="Huang H.X."/>
            <person name="Xiao X.J."/>
            <person name="Lin M."/>
            <person name="Wu X.Y."/>
            <person name="Wu W.L."/>
            <person name="Chen Y.Y."/>
            <person name="Chang S.B."/>
            <person name="Sakamoto S."/>
            <person name="Ohme-Takagi M."/>
            <person name="Yagi M."/>
            <person name="Zeng S.J."/>
            <person name="Shen C.Y."/>
            <person name="Yeh C.M."/>
            <person name="Luo Y.B."/>
            <person name="Tsai W.C."/>
            <person name="Van de Peer Y."/>
            <person name="Liu Z.J."/>
        </authorList>
    </citation>
    <scope>NUCLEOTIDE SEQUENCE [LARGE SCALE GENOMIC DNA]</scope>
    <source>
        <strain evidence="3">cv. Shenzhen</strain>
        <tissue evidence="2">Stem</tissue>
    </source>
</reference>
<feature type="transmembrane region" description="Helical" evidence="1">
    <location>
        <begin position="28"/>
        <end position="50"/>
    </location>
</feature>